<dbReference type="AlphaFoldDB" id="A0A379SMP6"/>
<evidence type="ECO:0000313" key="1">
    <source>
        <dbReference type="EMBL" id="SUG30657.1"/>
    </source>
</evidence>
<name>A0A379SMP6_SALER</name>
<sequence>MLGEVATSGTGKQRKELLRQLALLFNFTVTVQRMTPVSKMPYYIHMTLAVNKKTTSGYELFRYKNIIIYISKQYYMYHILTASIDQANFQDLRSFSC</sequence>
<accession>A0A379SMP6</accession>
<reference evidence="1 2" key="1">
    <citation type="submission" date="2018-06" db="EMBL/GenBank/DDBJ databases">
        <authorList>
            <consortium name="Pathogen Informatics"/>
            <person name="Doyle S."/>
        </authorList>
    </citation>
    <scope>NUCLEOTIDE SEQUENCE [LARGE SCALE GENOMIC DNA]</scope>
    <source>
        <strain evidence="1 2">NCTC7304</strain>
    </source>
</reference>
<dbReference type="Proteomes" id="UP000254762">
    <property type="component" value="Unassembled WGS sequence"/>
</dbReference>
<organism evidence="1 2">
    <name type="scientific">Salmonella enterica subsp. arizonae</name>
    <dbReference type="NCBI Taxonomy" id="59203"/>
    <lineage>
        <taxon>Bacteria</taxon>
        <taxon>Pseudomonadati</taxon>
        <taxon>Pseudomonadota</taxon>
        <taxon>Gammaproteobacteria</taxon>
        <taxon>Enterobacterales</taxon>
        <taxon>Enterobacteriaceae</taxon>
        <taxon>Salmonella</taxon>
    </lineage>
</organism>
<evidence type="ECO:0000313" key="2">
    <source>
        <dbReference type="Proteomes" id="UP000254762"/>
    </source>
</evidence>
<gene>
    <name evidence="1" type="ORF">NCTC7304_00006</name>
</gene>
<proteinExistence type="predicted"/>
<protein>
    <submittedName>
        <fullName evidence="1">Uncharacterized protein</fullName>
    </submittedName>
</protein>
<dbReference type="EMBL" id="UGXD01000001">
    <property type="protein sequence ID" value="SUG30657.1"/>
    <property type="molecule type" value="Genomic_DNA"/>
</dbReference>